<dbReference type="eggNOG" id="COG1653">
    <property type="taxonomic scope" value="Bacteria"/>
</dbReference>
<evidence type="ECO:0000256" key="1">
    <source>
        <dbReference type="SAM" id="SignalP"/>
    </source>
</evidence>
<evidence type="ECO:0000313" key="3">
    <source>
        <dbReference type="Proteomes" id="UP000014155"/>
    </source>
</evidence>
<dbReference type="InterPro" id="IPR050490">
    <property type="entry name" value="Bact_solute-bd_prot1"/>
</dbReference>
<dbReference type="PANTHER" id="PTHR43649">
    <property type="entry name" value="ARABINOSE-BINDING PROTEIN-RELATED"/>
    <property type="match status" value="1"/>
</dbReference>
<dbReference type="Proteomes" id="UP000014155">
    <property type="component" value="Unassembled WGS sequence"/>
</dbReference>
<name>S0FND5_RUMCE</name>
<dbReference type="AlphaFoldDB" id="S0FND5"/>
<dbReference type="PATRIC" id="fig|1195236.3.peg.930"/>
<dbReference type="PROSITE" id="PS51257">
    <property type="entry name" value="PROKAR_LIPOPROTEIN"/>
    <property type="match status" value="1"/>
</dbReference>
<proteinExistence type="predicted"/>
<keyword evidence="2" id="KW-0762">Sugar transport</keyword>
<evidence type="ECO:0000313" key="2">
    <source>
        <dbReference type="EMBL" id="EMS73382.1"/>
    </source>
</evidence>
<accession>S0FND5</accession>
<reference evidence="2 3" key="1">
    <citation type="journal article" date="2013" name="Genome Announc.">
        <title>Draft Genome Sequence of the Cellulolytic, Mesophilic, Anaerobic Bacterium Clostridium termitidis Strain CT1112 (DSM 5398).</title>
        <authorList>
            <person name="Lal S."/>
            <person name="Ramachandran U."/>
            <person name="Zhang X."/>
            <person name="Munir R."/>
            <person name="Sparling R."/>
            <person name="Levin D.B."/>
        </authorList>
    </citation>
    <scope>NUCLEOTIDE SEQUENCE [LARGE SCALE GENOMIC DNA]</scope>
    <source>
        <strain evidence="2 3">CT1112</strain>
    </source>
</reference>
<keyword evidence="1" id="KW-0732">Signal</keyword>
<dbReference type="STRING" id="1195236.CTER_0608"/>
<gene>
    <name evidence="2" type="ORF">CTER_0608</name>
</gene>
<organism evidence="2 3">
    <name type="scientific">Ruminiclostridium cellobioparum subsp. termitidis CT1112</name>
    <dbReference type="NCBI Taxonomy" id="1195236"/>
    <lineage>
        <taxon>Bacteria</taxon>
        <taxon>Bacillati</taxon>
        <taxon>Bacillota</taxon>
        <taxon>Clostridia</taxon>
        <taxon>Eubacteriales</taxon>
        <taxon>Oscillospiraceae</taxon>
        <taxon>Ruminiclostridium</taxon>
    </lineage>
</organism>
<dbReference type="PANTHER" id="PTHR43649:SF12">
    <property type="entry name" value="DIACETYLCHITOBIOSE BINDING PROTEIN DASA"/>
    <property type="match status" value="1"/>
</dbReference>
<comment type="caution">
    <text evidence="2">The sequence shown here is derived from an EMBL/GenBank/DDBJ whole genome shotgun (WGS) entry which is preliminary data.</text>
</comment>
<protein>
    <submittedName>
        <fullName evidence="2">ABC-type sugar transport system, periplasmic component</fullName>
    </submittedName>
</protein>
<dbReference type="Gene3D" id="3.40.190.10">
    <property type="entry name" value="Periplasmic binding protein-like II"/>
    <property type="match status" value="2"/>
</dbReference>
<feature type="chain" id="PRO_5004497260" evidence="1">
    <location>
        <begin position="23"/>
        <end position="560"/>
    </location>
</feature>
<feature type="signal peptide" evidence="1">
    <location>
        <begin position="1"/>
        <end position="22"/>
    </location>
</feature>
<sequence length="560" mass="63388">MKTKLTRILAIITCAGMLSVMAAGCGDKQTAAETSASGQISAGQSTAAADPDKMDWQLDTSPVTLKAYSDRSWFGDWSDPVARNITKKTGVTLDTKVPVKDETTESINLMIASNSFPDVMFLNGDISNPSISSLLKQNFLYSVDDLMDQYAPKLRDILNNEVGPEILNNFKYTDGKNYVLYYGYNTQLVSDIKNQMNQLLPIWLSRFNVRTDYFDEAGKPDTTTPEGFMSALEQMKAKHPDKLGLIVQNLGWFKTYFGIDSEYYVKDGNILSNIKNPIYLEMVKYCNQLYSKGLLAKDGFMNPPWDVLYSKWTGGETIGIMGNFADDGKALGNTGTTILSLPPFKTYSYTIVPQPWMGAVIPKSSKNAERTIRFLEYCASKEGNLDMGYGLEGDAFGSIEEGPQYSIQKDVKHQLFPEGKPVWFKEFSDAFNKDNSGIENRSGVFKHHIMDNWAIYDWFIPDWSKVDEKKQKYDEEMSPYVNYKPEYLFNLDGTSDEVVIKEKVSKLISDYEVKMVFAKSEAEMTAAYNEMLQKCDQYKLPQLEAEWTRQYKANMARLGK</sequence>
<keyword evidence="3" id="KW-1185">Reference proteome</keyword>
<dbReference type="SUPFAM" id="SSF53850">
    <property type="entry name" value="Periplasmic binding protein-like II"/>
    <property type="match status" value="1"/>
</dbReference>
<keyword evidence="2" id="KW-0813">Transport</keyword>
<dbReference type="EMBL" id="AORV01000020">
    <property type="protein sequence ID" value="EMS73382.1"/>
    <property type="molecule type" value="Genomic_DNA"/>
</dbReference>
<dbReference type="RefSeq" id="WP_004623878.1">
    <property type="nucleotide sequence ID" value="NZ_AORV01000020.1"/>
</dbReference>